<evidence type="ECO:0000256" key="8">
    <source>
        <dbReference type="ARBA" id="ARBA00023012"/>
    </source>
</evidence>
<dbReference type="InterPro" id="IPR001789">
    <property type="entry name" value="Sig_transdc_resp-reg_receiver"/>
</dbReference>
<dbReference type="PROSITE" id="PS50110">
    <property type="entry name" value="RESPONSE_REGULATORY"/>
    <property type="match status" value="1"/>
</dbReference>
<feature type="domain" description="Histidine kinase" evidence="12">
    <location>
        <begin position="371"/>
        <end position="595"/>
    </location>
</feature>
<dbReference type="InterPro" id="IPR003661">
    <property type="entry name" value="HisK_dim/P_dom"/>
</dbReference>
<evidence type="ECO:0000256" key="3">
    <source>
        <dbReference type="ARBA" id="ARBA00012438"/>
    </source>
</evidence>
<evidence type="ECO:0000259" key="12">
    <source>
        <dbReference type="PROSITE" id="PS50109"/>
    </source>
</evidence>
<dbReference type="PANTHER" id="PTHR45339">
    <property type="entry name" value="HYBRID SIGNAL TRANSDUCTION HISTIDINE KINASE J"/>
    <property type="match status" value="1"/>
</dbReference>
<dbReference type="SMART" id="SM00388">
    <property type="entry name" value="HisKA"/>
    <property type="match status" value="1"/>
</dbReference>
<evidence type="ECO:0000256" key="1">
    <source>
        <dbReference type="ARBA" id="ARBA00000085"/>
    </source>
</evidence>
<comment type="subcellular location">
    <subcellularLocation>
        <location evidence="2">Membrane</location>
    </subcellularLocation>
</comment>
<dbReference type="Gene3D" id="3.30.565.10">
    <property type="entry name" value="Histidine kinase-like ATPase, C-terminal domain"/>
    <property type="match status" value="1"/>
</dbReference>
<keyword evidence="6" id="KW-0808">Transferase</keyword>
<dbReference type="InterPro" id="IPR003594">
    <property type="entry name" value="HATPase_dom"/>
</dbReference>
<comment type="caution">
    <text evidence="14">The sequence shown here is derived from an EMBL/GenBank/DDBJ whole genome shotgun (WGS) entry which is preliminary data.</text>
</comment>
<accession>A0AAE3J7N6</accession>
<dbReference type="SMART" id="SM00448">
    <property type="entry name" value="REC"/>
    <property type="match status" value="1"/>
</dbReference>
<dbReference type="PANTHER" id="PTHR45339:SF1">
    <property type="entry name" value="HYBRID SIGNAL TRANSDUCTION HISTIDINE KINASE J"/>
    <property type="match status" value="1"/>
</dbReference>
<feature type="modified residue" description="4-aspartylphosphate" evidence="10">
    <location>
        <position position="673"/>
    </location>
</feature>
<name>A0AAE3J7N6_9FIRM</name>
<dbReference type="Gene3D" id="3.40.50.2300">
    <property type="match status" value="1"/>
</dbReference>
<dbReference type="InterPro" id="IPR011006">
    <property type="entry name" value="CheY-like_superfamily"/>
</dbReference>
<feature type="transmembrane region" description="Helical" evidence="11">
    <location>
        <begin position="7"/>
        <end position="29"/>
    </location>
</feature>
<sequence length="759" mass="86304">MQKAKGYQNLILGCCMAGIAMLFAFFFLYHTYIQDIIYEERLNQMEEITRQMFQNLEDVIDSHWDRVTEECNYLRDANIQTTDELCRHMKKKYELSAYADHKITLMAVDSEGGYYTESGSMGLFRDLDYFEESPEKISFVFDSMTDNQSKMVFLNRLPEPIYLQNGEKITTIRYYGIAQNMEQLNPYFSCDAYNGNNSVYILDDNGFKLFNSNQVELIKGHNVFSVLQNMKYLHDSSFKKTKTELEEKGCSYSNAILDGTEYFYGLKRMENAEWTLIFLVPAEYVATNTLKLVNFVTIFIVIFTVIVAVFVILGISFVMHRNQQEAIRVERENNAKLETMNTELRQAKLASEEAFQVAQEANRSKSSFLANMSHDIRTPMNAIIGMTSLIRYDASDKDKVIEYADKIDTSSQHLLGIINDVLDMSKIEAGKTVFKYSDFSIVDFIQELDTIFHSQIYEKKQTFTITKENIQHEWVNGDRVHLMQIFSNLLSNAIKYTQEGGEIQFLAEECGSNSSVYAKYRFLVSDNGMGMSADFQNTIFDAFTRAENSMTNKIQGTGLGMAITKNLVDSMGGTIDVESEPGQGSCFEIFMDLKIAEERSVSPASQAETDEQDGNILQGMRFLCAEDNEINAEILTELLKIEGAECTICENGEEILKAFEQSAPGDYDMILMDVQMPVMNGYEATRAIRRSSHELAKKIPIIAMTANAFSEDIQHSLAAGMNAHVSKPVEMKVLEKTIRNIKSGGGVPNRRSLNSNKWI</sequence>
<evidence type="ECO:0000256" key="9">
    <source>
        <dbReference type="ARBA" id="ARBA00024867"/>
    </source>
</evidence>
<dbReference type="SUPFAM" id="SSF55874">
    <property type="entry name" value="ATPase domain of HSP90 chaperone/DNA topoisomerase II/histidine kinase"/>
    <property type="match status" value="1"/>
</dbReference>
<comment type="function">
    <text evidence="9">May play the central regulatory role in sporulation. It may be an element of the effector pathway responsible for the activation of sporulation genes in response to nutritional stress. Spo0A may act in concert with spo0H (a sigma factor) to control the expression of some genes that are critical to the sporulation process.</text>
</comment>
<dbReference type="CDD" id="cd17546">
    <property type="entry name" value="REC_hyHK_CKI1_RcsC-like"/>
    <property type="match status" value="1"/>
</dbReference>
<dbReference type="InterPro" id="IPR036890">
    <property type="entry name" value="HATPase_C_sf"/>
</dbReference>
<keyword evidence="7" id="KW-0418">Kinase</keyword>
<evidence type="ECO:0000256" key="10">
    <source>
        <dbReference type="PROSITE-ProRule" id="PRU00169"/>
    </source>
</evidence>
<protein>
    <recommendedName>
        <fullName evidence="4">Stage 0 sporulation protein A homolog</fullName>
        <ecNumber evidence="3">2.7.13.3</ecNumber>
    </recommendedName>
</protein>
<dbReference type="InterPro" id="IPR036097">
    <property type="entry name" value="HisK_dim/P_sf"/>
</dbReference>
<comment type="catalytic activity">
    <reaction evidence="1">
        <text>ATP + protein L-histidine = ADP + protein N-phospho-L-histidine.</text>
        <dbReference type="EC" id="2.7.13.3"/>
    </reaction>
</comment>
<proteinExistence type="predicted"/>
<dbReference type="PRINTS" id="PR00344">
    <property type="entry name" value="BCTRLSENSOR"/>
</dbReference>
<reference evidence="14 15" key="1">
    <citation type="submission" date="2021-10" db="EMBL/GenBank/DDBJ databases">
        <title>Anaerobic single-cell dispensing facilitates the cultivation of human gut bacteria.</title>
        <authorList>
            <person name="Afrizal A."/>
        </authorList>
    </citation>
    <scope>NUCLEOTIDE SEQUENCE [LARGE SCALE GENOMIC DNA]</scope>
    <source>
        <strain evidence="14 15">CLA-AA-H277</strain>
    </source>
</reference>
<dbReference type="FunFam" id="3.30.565.10:FF:000006">
    <property type="entry name" value="Sensor histidine kinase WalK"/>
    <property type="match status" value="1"/>
</dbReference>
<evidence type="ECO:0000256" key="5">
    <source>
        <dbReference type="ARBA" id="ARBA00022553"/>
    </source>
</evidence>
<dbReference type="RefSeq" id="WP_227616034.1">
    <property type="nucleotide sequence ID" value="NZ_JAJEPR010000036.1"/>
</dbReference>
<keyword evidence="11" id="KW-1133">Transmembrane helix</keyword>
<gene>
    <name evidence="14" type="ORF">LKD71_14750</name>
</gene>
<feature type="transmembrane region" description="Helical" evidence="11">
    <location>
        <begin position="295"/>
        <end position="318"/>
    </location>
</feature>
<evidence type="ECO:0000256" key="2">
    <source>
        <dbReference type="ARBA" id="ARBA00004370"/>
    </source>
</evidence>
<dbReference type="Pfam" id="PF00512">
    <property type="entry name" value="HisKA"/>
    <property type="match status" value="1"/>
</dbReference>
<evidence type="ECO:0000256" key="6">
    <source>
        <dbReference type="ARBA" id="ARBA00022679"/>
    </source>
</evidence>
<dbReference type="Gene3D" id="1.10.287.130">
    <property type="match status" value="1"/>
</dbReference>
<keyword evidence="11" id="KW-0472">Membrane</keyword>
<dbReference type="GO" id="GO:0000155">
    <property type="term" value="F:phosphorelay sensor kinase activity"/>
    <property type="evidence" value="ECO:0007669"/>
    <property type="project" value="InterPro"/>
</dbReference>
<evidence type="ECO:0000256" key="4">
    <source>
        <dbReference type="ARBA" id="ARBA00018672"/>
    </source>
</evidence>
<dbReference type="InterPro" id="IPR005467">
    <property type="entry name" value="His_kinase_dom"/>
</dbReference>
<organism evidence="14 15">
    <name type="scientific">Fusicatenibacter faecihominis</name>
    <dbReference type="NCBI Taxonomy" id="2881276"/>
    <lineage>
        <taxon>Bacteria</taxon>
        <taxon>Bacillati</taxon>
        <taxon>Bacillota</taxon>
        <taxon>Clostridia</taxon>
        <taxon>Lachnospirales</taxon>
        <taxon>Lachnospiraceae</taxon>
        <taxon>Fusicatenibacter</taxon>
    </lineage>
</organism>
<dbReference type="Pfam" id="PF02518">
    <property type="entry name" value="HATPase_c"/>
    <property type="match status" value="1"/>
</dbReference>
<evidence type="ECO:0000259" key="13">
    <source>
        <dbReference type="PROSITE" id="PS50110"/>
    </source>
</evidence>
<dbReference type="PROSITE" id="PS50109">
    <property type="entry name" value="HIS_KIN"/>
    <property type="match status" value="1"/>
</dbReference>
<dbReference type="EMBL" id="JAJEPR010000036">
    <property type="protein sequence ID" value="MCC2191037.1"/>
    <property type="molecule type" value="Genomic_DNA"/>
</dbReference>
<dbReference type="Pfam" id="PF00072">
    <property type="entry name" value="Response_reg"/>
    <property type="match status" value="1"/>
</dbReference>
<dbReference type="SUPFAM" id="SSF52172">
    <property type="entry name" value="CheY-like"/>
    <property type="match status" value="1"/>
</dbReference>
<dbReference type="InterPro" id="IPR004358">
    <property type="entry name" value="Sig_transdc_His_kin-like_C"/>
</dbReference>
<dbReference type="GO" id="GO:0016020">
    <property type="term" value="C:membrane"/>
    <property type="evidence" value="ECO:0007669"/>
    <property type="project" value="UniProtKB-SubCell"/>
</dbReference>
<dbReference type="EC" id="2.7.13.3" evidence="3"/>
<keyword evidence="8" id="KW-0902">Two-component regulatory system</keyword>
<dbReference type="Proteomes" id="UP001197875">
    <property type="component" value="Unassembled WGS sequence"/>
</dbReference>
<evidence type="ECO:0000256" key="7">
    <source>
        <dbReference type="ARBA" id="ARBA00022777"/>
    </source>
</evidence>
<evidence type="ECO:0000256" key="11">
    <source>
        <dbReference type="SAM" id="Phobius"/>
    </source>
</evidence>
<feature type="domain" description="Response regulatory" evidence="13">
    <location>
        <begin position="621"/>
        <end position="742"/>
    </location>
</feature>
<evidence type="ECO:0000313" key="15">
    <source>
        <dbReference type="Proteomes" id="UP001197875"/>
    </source>
</evidence>
<keyword evidence="11" id="KW-0812">Transmembrane</keyword>
<dbReference type="AlphaFoldDB" id="A0AAE3J7N6"/>
<dbReference type="SMART" id="SM00387">
    <property type="entry name" value="HATPase_c"/>
    <property type="match status" value="1"/>
</dbReference>
<keyword evidence="15" id="KW-1185">Reference proteome</keyword>
<evidence type="ECO:0000313" key="14">
    <source>
        <dbReference type="EMBL" id="MCC2191037.1"/>
    </source>
</evidence>
<dbReference type="CDD" id="cd00082">
    <property type="entry name" value="HisKA"/>
    <property type="match status" value="1"/>
</dbReference>
<dbReference type="SUPFAM" id="SSF47384">
    <property type="entry name" value="Homodimeric domain of signal transducing histidine kinase"/>
    <property type="match status" value="1"/>
</dbReference>
<keyword evidence="5 10" id="KW-0597">Phosphoprotein</keyword>